<feature type="non-terminal residue" evidence="1">
    <location>
        <position position="1"/>
    </location>
</feature>
<proteinExistence type="predicted"/>
<gene>
    <name evidence="1" type="ORF">LCGC14_2990610</name>
</gene>
<protein>
    <submittedName>
        <fullName evidence="1">Uncharacterized protein</fullName>
    </submittedName>
</protein>
<comment type="caution">
    <text evidence="1">The sequence shown here is derived from an EMBL/GenBank/DDBJ whole genome shotgun (WGS) entry which is preliminary data.</text>
</comment>
<accession>A0A0F8X4L3</accession>
<name>A0A0F8X4L3_9ZZZZ</name>
<dbReference type="EMBL" id="LAZR01061325">
    <property type="protein sequence ID" value="KKK63803.1"/>
    <property type="molecule type" value="Genomic_DNA"/>
</dbReference>
<reference evidence="1" key="1">
    <citation type="journal article" date="2015" name="Nature">
        <title>Complex archaea that bridge the gap between prokaryotes and eukaryotes.</title>
        <authorList>
            <person name="Spang A."/>
            <person name="Saw J.H."/>
            <person name="Jorgensen S.L."/>
            <person name="Zaremba-Niedzwiedzka K."/>
            <person name="Martijn J."/>
            <person name="Lind A.E."/>
            <person name="van Eijk R."/>
            <person name="Schleper C."/>
            <person name="Guy L."/>
            <person name="Ettema T.J."/>
        </authorList>
    </citation>
    <scope>NUCLEOTIDE SEQUENCE</scope>
</reference>
<sequence>DDMVFYYYYFPKGDYEAIIKNADITSNSIFQIDSKFIGLYDDNIPINSLNHLNPNPTQFLTLDFEQDDYYDELYEATYVYLNITEPGQYLLNTTIDSSGAISRPTNPSAVVVYNSSAGTYHDWTDELLNSSESFPAFSDDGTSDDDILYIAYPKKWFNMDFEFSQLGSATVEVDGFTWNGYNWEEDILAAGVDDMTYGFSSNGSISYDTLSTFYTNWTLGADFGGNFNLLGINKDKYYWLGIKEDGGSYIQLPYIQSLKLVNITFDINVNLALVGESGYKYCDFWQPPLGTEPAFEFLNQLTLTANTSLFNTVEPYTTIFEEGLYKLLIIPEGELNYNGPITITFALKNQWSYRHQETYNIPAISRI</sequence>
<evidence type="ECO:0000313" key="1">
    <source>
        <dbReference type="EMBL" id="KKK63803.1"/>
    </source>
</evidence>
<organism evidence="1">
    <name type="scientific">marine sediment metagenome</name>
    <dbReference type="NCBI Taxonomy" id="412755"/>
    <lineage>
        <taxon>unclassified sequences</taxon>
        <taxon>metagenomes</taxon>
        <taxon>ecological metagenomes</taxon>
    </lineage>
</organism>
<feature type="non-terminal residue" evidence="1">
    <location>
        <position position="367"/>
    </location>
</feature>
<dbReference type="AlphaFoldDB" id="A0A0F8X4L3"/>